<proteinExistence type="predicted"/>
<accession>A0A4Y2T0S1</accession>
<comment type="caution">
    <text evidence="2">The sequence shown here is derived from an EMBL/GenBank/DDBJ whole genome shotgun (WGS) entry which is preliminary data.</text>
</comment>
<dbReference type="Proteomes" id="UP000499080">
    <property type="component" value="Unassembled WGS sequence"/>
</dbReference>
<organism evidence="2 3">
    <name type="scientific">Araneus ventricosus</name>
    <name type="common">Orbweaver spider</name>
    <name type="synonym">Epeira ventricosa</name>
    <dbReference type="NCBI Taxonomy" id="182803"/>
    <lineage>
        <taxon>Eukaryota</taxon>
        <taxon>Metazoa</taxon>
        <taxon>Ecdysozoa</taxon>
        <taxon>Arthropoda</taxon>
        <taxon>Chelicerata</taxon>
        <taxon>Arachnida</taxon>
        <taxon>Araneae</taxon>
        <taxon>Araneomorphae</taxon>
        <taxon>Entelegynae</taxon>
        <taxon>Araneoidea</taxon>
        <taxon>Araneidae</taxon>
        <taxon>Araneus</taxon>
    </lineage>
</organism>
<sequence length="152" mass="17728">MIWGCLNGSGLVSATLCDNQMKSQHYLNVVNDQVIPSMDFFFPYGTGIYQNDNFKIHRALIIYNWFREHENSLSHTDWPPQSPYLHPIENIWDILEHRLRDGSFLQSSVQCLGDKLLQIWTTISAETIQNLIETMPRRRSAVIQAKRCPTKY</sequence>
<dbReference type="Pfam" id="PF13358">
    <property type="entry name" value="DDE_3"/>
    <property type="match status" value="1"/>
</dbReference>
<name>A0A4Y2T0S1_ARAVE</name>
<gene>
    <name evidence="2" type="primary">TCB2_259</name>
    <name evidence="2" type="ORF">AVEN_207877_1</name>
</gene>
<protein>
    <submittedName>
        <fullName evidence="2">Transposable element Tcb2 transposase</fullName>
    </submittedName>
</protein>
<reference evidence="2 3" key="1">
    <citation type="journal article" date="2019" name="Sci. Rep.">
        <title>Orb-weaving spider Araneus ventricosus genome elucidates the spidroin gene catalogue.</title>
        <authorList>
            <person name="Kono N."/>
            <person name="Nakamura H."/>
            <person name="Ohtoshi R."/>
            <person name="Moran D.A.P."/>
            <person name="Shinohara A."/>
            <person name="Yoshida Y."/>
            <person name="Fujiwara M."/>
            <person name="Mori M."/>
            <person name="Tomita M."/>
            <person name="Arakawa K."/>
        </authorList>
    </citation>
    <scope>NUCLEOTIDE SEQUENCE [LARGE SCALE GENOMIC DNA]</scope>
</reference>
<keyword evidence="3" id="KW-1185">Reference proteome</keyword>
<dbReference type="EMBL" id="BGPR01025354">
    <property type="protein sequence ID" value="GBN94184.1"/>
    <property type="molecule type" value="Genomic_DNA"/>
</dbReference>
<feature type="domain" description="Tc1-like transposase DDE" evidence="1">
    <location>
        <begin position="52"/>
        <end position="106"/>
    </location>
</feature>
<evidence type="ECO:0000313" key="2">
    <source>
        <dbReference type="EMBL" id="GBN94184.1"/>
    </source>
</evidence>
<dbReference type="InterPro" id="IPR036397">
    <property type="entry name" value="RNaseH_sf"/>
</dbReference>
<evidence type="ECO:0000259" key="1">
    <source>
        <dbReference type="Pfam" id="PF13358"/>
    </source>
</evidence>
<dbReference type="OrthoDB" id="9996331at2759"/>
<dbReference type="AlphaFoldDB" id="A0A4Y2T0S1"/>
<evidence type="ECO:0000313" key="3">
    <source>
        <dbReference type="Proteomes" id="UP000499080"/>
    </source>
</evidence>
<dbReference type="InterPro" id="IPR038717">
    <property type="entry name" value="Tc1-like_DDE_dom"/>
</dbReference>
<dbReference type="Gene3D" id="3.30.420.10">
    <property type="entry name" value="Ribonuclease H-like superfamily/Ribonuclease H"/>
    <property type="match status" value="1"/>
</dbReference>
<dbReference type="GO" id="GO:0003676">
    <property type="term" value="F:nucleic acid binding"/>
    <property type="evidence" value="ECO:0007669"/>
    <property type="project" value="InterPro"/>
</dbReference>